<evidence type="ECO:0000256" key="3">
    <source>
        <dbReference type="ARBA" id="ARBA00023163"/>
    </source>
</evidence>
<dbReference type="AlphaFoldDB" id="A0A8J7K4L2"/>
<protein>
    <submittedName>
        <fullName evidence="6">TetR family transcriptional regulator</fullName>
    </submittedName>
</protein>
<dbReference type="GO" id="GO:0003700">
    <property type="term" value="F:DNA-binding transcription factor activity"/>
    <property type="evidence" value="ECO:0007669"/>
    <property type="project" value="TreeGrafter"/>
</dbReference>
<evidence type="ECO:0000313" key="7">
    <source>
        <dbReference type="Proteomes" id="UP000640333"/>
    </source>
</evidence>
<gene>
    <name evidence="6" type="ORF">IOQ59_00345</name>
</gene>
<keyword evidence="2 4" id="KW-0238">DNA-binding</keyword>
<dbReference type="SUPFAM" id="SSF46689">
    <property type="entry name" value="Homeodomain-like"/>
    <property type="match status" value="1"/>
</dbReference>
<reference evidence="6" key="1">
    <citation type="submission" date="2020-10" db="EMBL/GenBank/DDBJ databases">
        <title>Bacterium isolated from coastal waters sediment.</title>
        <authorList>
            <person name="Chen R.-J."/>
            <person name="Lu D.-C."/>
            <person name="Zhu K.-L."/>
            <person name="Du Z.-J."/>
        </authorList>
    </citation>
    <scope>NUCLEOTIDE SEQUENCE</scope>
    <source>
        <strain evidence="6">N1Y112</strain>
    </source>
</reference>
<dbReference type="EMBL" id="JADEYS010000001">
    <property type="protein sequence ID" value="MBE9395705.1"/>
    <property type="molecule type" value="Genomic_DNA"/>
</dbReference>
<dbReference type="PANTHER" id="PTHR30055:SF240">
    <property type="entry name" value="HTH-TYPE TRANSCRIPTIONAL REGULATOR ACRR"/>
    <property type="match status" value="1"/>
</dbReference>
<keyword evidence="3" id="KW-0804">Transcription</keyword>
<evidence type="ECO:0000313" key="6">
    <source>
        <dbReference type="EMBL" id="MBE9395705.1"/>
    </source>
</evidence>
<dbReference type="PANTHER" id="PTHR30055">
    <property type="entry name" value="HTH-TYPE TRANSCRIPTIONAL REGULATOR RUTR"/>
    <property type="match status" value="1"/>
</dbReference>
<evidence type="ECO:0000256" key="1">
    <source>
        <dbReference type="ARBA" id="ARBA00023015"/>
    </source>
</evidence>
<evidence type="ECO:0000259" key="5">
    <source>
        <dbReference type="PROSITE" id="PS50977"/>
    </source>
</evidence>
<feature type="DNA-binding region" description="H-T-H motif" evidence="4">
    <location>
        <begin position="33"/>
        <end position="52"/>
    </location>
</feature>
<dbReference type="PRINTS" id="PR00455">
    <property type="entry name" value="HTHTETR"/>
</dbReference>
<feature type="domain" description="HTH tetR-type" evidence="5">
    <location>
        <begin position="10"/>
        <end position="70"/>
    </location>
</feature>
<dbReference type="RefSeq" id="WP_193951265.1">
    <property type="nucleotide sequence ID" value="NZ_JADEYS010000001.1"/>
</dbReference>
<dbReference type="Pfam" id="PF00440">
    <property type="entry name" value="TetR_N"/>
    <property type="match status" value="1"/>
</dbReference>
<dbReference type="InterPro" id="IPR001647">
    <property type="entry name" value="HTH_TetR"/>
</dbReference>
<dbReference type="InterPro" id="IPR050109">
    <property type="entry name" value="HTH-type_TetR-like_transc_reg"/>
</dbReference>
<dbReference type="PROSITE" id="PS50977">
    <property type="entry name" value="HTH_TETR_2"/>
    <property type="match status" value="1"/>
</dbReference>
<evidence type="ECO:0000256" key="2">
    <source>
        <dbReference type="ARBA" id="ARBA00023125"/>
    </source>
</evidence>
<dbReference type="InterPro" id="IPR009057">
    <property type="entry name" value="Homeodomain-like_sf"/>
</dbReference>
<keyword evidence="7" id="KW-1185">Reference proteome</keyword>
<comment type="caution">
    <text evidence="6">The sequence shown here is derived from an EMBL/GenBank/DDBJ whole genome shotgun (WGS) entry which is preliminary data.</text>
</comment>
<dbReference type="Proteomes" id="UP000640333">
    <property type="component" value="Unassembled WGS sequence"/>
</dbReference>
<dbReference type="Gene3D" id="1.10.357.10">
    <property type="entry name" value="Tetracycline Repressor, domain 2"/>
    <property type="match status" value="1"/>
</dbReference>
<dbReference type="GO" id="GO:0000976">
    <property type="term" value="F:transcription cis-regulatory region binding"/>
    <property type="evidence" value="ECO:0007669"/>
    <property type="project" value="TreeGrafter"/>
</dbReference>
<keyword evidence="1" id="KW-0805">Transcription regulation</keyword>
<name>A0A8J7K4L2_9GAMM</name>
<accession>A0A8J7K4L2</accession>
<sequence length="208" mass="23788">MARRTKEQAEQTKQALLDTALEMFSQQGISQTSLKSIAAGADVTHGALYWHFKNRRDLVENLYHERRLPLDEVFLDQLQAARQSAVVAIKQFLLEWFDLVLGDDSYRQRWQVFHQQNGVACPELESLSEQIREERAQWLVSLGKLVKKARKQKQIAAKPNKGKPDLLADNLLVLMYSLINTSLMTPALCKGHKQAEQVIDTYLKGVSR</sequence>
<proteinExistence type="predicted"/>
<organism evidence="6 7">
    <name type="scientific">Pontibacterium sinense</name>
    <dbReference type="NCBI Taxonomy" id="2781979"/>
    <lineage>
        <taxon>Bacteria</taxon>
        <taxon>Pseudomonadati</taxon>
        <taxon>Pseudomonadota</taxon>
        <taxon>Gammaproteobacteria</taxon>
        <taxon>Oceanospirillales</taxon>
        <taxon>Oceanospirillaceae</taxon>
        <taxon>Pontibacterium</taxon>
    </lineage>
</organism>
<evidence type="ECO:0000256" key="4">
    <source>
        <dbReference type="PROSITE-ProRule" id="PRU00335"/>
    </source>
</evidence>